<accession>A0A392SSJ4</accession>
<reference evidence="1 2" key="1">
    <citation type="journal article" date="2018" name="Front. Plant Sci.">
        <title>Red Clover (Trifolium pratense) and Zigzag Clover (T. medium) - A Picture of Genomic Similarities and Differences.</title>
        <authorList>
            <person name="Dluhosova J."/>
            <person name="Istvanek J."/>
            <person name="Nedelnik J."/>
            <person name="Repkova J."/>
        </authorList>
    </citation>
    <scope>NUCLEOTIDE SEQUENCE [LARGE SCALE GENOMIC DNA]</scope>
    <source>
        <strain evidence="2">cv. 10/8</strain>
        <tissue evidence="1">Leaf</tissue>
    </source>
</reference>
<organism evidence="1 2">
    <name type="scientific">Trifolium medium</name>
    <dbReference type="NCBI Taxonomy" id="97028"/>
    <lineage>
        <taxon>Eukaryota</taxon>
        <taxon>Viridiplantae</taxon>
        <taxon>Streptophyta</taxon>
        <taxon>Embryophyta</taxon>
        <taxon>Tracheophyta</taxon>
        <taxon>Spermatophyta</taxon>
        <taxon>Magnoliopsida</taxon>
        <taxon>eudicotyledons</taxon>
        <taxon>Gunneridae</taxon>
        <taxon>Pentapetalae</taxon>
        <taxon>rosids</taxon>
        <taxon>fabids</taxon>
        <taxon>Fabales</taxon>
        <taxon>Fabaceae</taxon>
        <taxon>Papilionoideae</taxon>
        <taxon>50 kb inversion clade</taxon>
        <taxon>NPAAA clade</taxon>
        <taxon>Hologalegina</taxon>
        <taxon>IRL clade</taxon>
        <taxon>Trifolieae</taxon>
        <taxon>Trifolium</taxon>
    </lineage>
</organism>
<evidence type="ECO:0000313" key="2">
    <source>
        <dbReference type="Proteomes" id="UP000265520"/>
    </source>
</evidence>
<proteinExistence type="predicted"/>
<name>A0A392SSJ4_9FABA</name>
<comment type="caution">
    <text evidence="1">The sequence shown here is derived from an EMBL/GenBank/DDBJ whole genome shotgun (WGS) entry which is preliminary data.</text>
</comment>
<protein>
    <submittedName>
        <fullName evidence="1">Uncharacterized protein</fullName>
    </submittedName>
</protein>
<sequence>MRKRGSCRARKGSPAATDALIILPEIRPTKNVSPGEK</sequence>
<keyword evidence="2" id="KW-1185">Reference proteome</keyword>
<dbReference type="AlphaFoldDB" id="A0A392SSJ4"/>
<dbReference type="Proteomes" id="UP000265520">
    <property type="component" value="Unassembled WGS sequence"/>
</dbReference>
<evidence type="ECO:0000313" key="1">
    <source>
        <dbReference type="EMBL" id="MCI51833.1"/>
    </source>
</evidence>
<dbReference type="EMBL" id="LXQA010438043">
    <property type="protein sequence ID" value="MCI51833.1"/>
    <property type="molecule type" value="Genomic_DNA"/>
</dbReference>
<feature type="non-terminal residue" evidence="1">
    <location>
        <position position="37"/>
    </location>
</feature>